<keyword evidence="3" id="KW-0175">Coiled coil</keyword>
<comment type="subcellular location">
    <subcellularLocation>
        <location evidence="2">Cytoplasm</location>
        <location evidence="2">Nucleoid</location>
    </subcellularLocation>
</comment>
<dbReference type="GO" id="GO:0003677">
    <property type="term" value="F:DNA binding"/>
    <property type="evidence" value="ECO:0007669"/>
    <property type="project" value="UniProtKB-UniRule"/>
</dbReference>
<sequence>MLKLDLPNLLPAMRAAPSSRTRLIGDTFPREEYAVQPGGQFDMQQLLAQAQQMQQAVMEAQAEIAAAEVEGQAGGGLVKVTIKASGEVVSLTIDPKAVDPEDVETLQDLVIGAVNDAMANAQQVAAERLGPLSGGLGGGSLPGLPGF</sequence>
<evidence type="ECO:0000256" key="3">
    <source>
        <dbReference type="SAM" id="Coils"/>
    </source>
</evidence>
<dbReference type="Proteomes" id="UP000321424">
    <property type="component" value="Unassembled WGS sequence"/>
</dbReference>
<accession>A0A511MF94</accession>
<evidence type="ECO:0000256" key="1">
    <source>
        <dbReference type="ARBA" id="ARBA00023125"/>
    </source>
</evidence>
<reference evidence="4 5" key="1">
    <citation type="submission" date="2019-07" db="EMBL/GenBank/DDBJ databases">
        <title>Whole genome shotgun sequence of Nocardia ninae NBRC 108245.</title>
        <authorList>
            <person name="Hosoyama A."/>
            <person name="Uohara A."/>
            <person name="Ohji S."/>
            <person name="Ichikawa N."/>
        </authorList>
    </citation>
    <scope>NUCLEOTIDE SEQUENCE [LARGE SCALE GENOMIC DNA]</scope>
    <source>
        <strain evidence="4 5">NBRC 108245</strain>
    </source>
</reference>
<dbReference type="GO" id="GO:0043590">
    <property type="term" value="C:bacterial nucleoid"/>
    <property type="evidence" value="ECO:0007669"/>
    <property type="project" value="UniProtKB-UniRule"/>
</dbReference>
<feature type="coiled-coil region" evidence="3">
    <location>
        <begin position="43"/>
        <end position="70"/>
    </location>
</feature>
<dbReference type="NCBIfam" id="TIGR00103">
    <property type="entry name" value="DNA_YbaB_EbfC"/>
    <property type="match status" value="1"/>
</dbReference>
<dbReference type="Pfam" id="PF02575">
    <property type="entry name" value="YbaB_DNA_bd"/>
    <property type="match status" value="1"/>
</dbReference>
<evidence type="ECO:0000313" key="4">
    <source>
        <dbReference type="EMBL" id="GEM39091.1"/>
    </source>
</evidence>
<keyword evidence="1 2" id="KW-0238">DNA-binding</keyword>
<dbReference type="EMBL" id="BJXA01000021">
    <property type="protein sequence ID" value="GEM39091.1"/>
    <property type="molecule type" value="Genomic_DNA"/>
</dbReference>
<comment type="function">
    <text evidence="2">Binds to DNA and alters its conformation. May be involved in regulation of gene expression, nucleoid organization and DNA protection.</text>
</comment>
<dbReference type="InterPro" id="IPR004401">
    <property type="entry name" value="YbaB/EbfC"/>
</dbReference>
<comment type="caution">
    <text evidence="4">The sequence shown here is derived from an EMBL/GenBank/DDBJ whole genome shotgun (WGS) entry which is preliminary data.</text>
</comment>
<comment type="similarity">
    <text evidence="2">Belongs to the YbaB/EbfC family.</text>
</comment>
<dbReference type="PANTHER" id="PTHR33449:SF1">
    <property type="entry name" value="NUCLEOID-ASSOCIATED PROTEIN YBAB"/>
    <property type="match status" value="1"/>
</dbReference>
<dbReference type="HAMAP" id="MF_00274">
    <property type="entry name" value="DNA_YbaB_EbfC"/>
    <property type="match status" value="1"/>
</dbReference>
<proteinExistence type="inferred from homology"/>
<dbReference type="GO" id="GO:0005829">
    <property type="term" value="C:cytosol"/>
    <property type="evidence" value="ECO:0007669"/>
    <property type="project" value="TreeGrafter"/>
</dbReference>
<dbReference type="Gene3D" id="3.30.1310.10">
    <property type="entry name" value="Nucleoid-associated protein YbaB-like domain"/>
    <property type="match status" value="1"/>
</dbReference>
<protein>
    <recommendedName>
        <fullName evidence="2">Nucleoid-associated protein NN4_36100</fullName>
    </recommendedName>
</protein>
<dbReference type="PANTHER" id="PTHR33449">
    <property type="entry name" value="NUCLEOID-ASSOCIATED PROTEIN YBAB"/>
    <property type="match status" value="1"/>
</dbReference>
<name>A0A511MF94_9NOCA</name>
<gene>
    <name evidence="4" type="ORF">NN4_36100</name>
</gene>
<keyword evidence="5" id="KW-1185">Reference proteome</keyword>
<keyword evidence="2" id="KW-0963">Cytoplasm</keyword>
<organism evidence="4 5">
    <name type="scientific">Nocardia ninae NBRC 108245</name>
    <dbReference type="NCBI Taxonomy" id="1210091"/>
    <lineage>
        <taxon>Bacteria</taxon>
        <taxon>Bacillati</taxon>
        <taxon>Actinomycetota</taxon>
        <taxon>Actinomycetes</taxon>
        <taxon>Mycobacteriales</taxon>
        <taxon>Nocardiaceae</taxon>
        <taxon>Nocardia</taxon>
    </lineage>
</organism>
<dbReference type="InterPro" id="IPR036894">
    <property type="entry name" value="YbaB-like_sf"/>
</dbReference>
<evidence type="ECO:0000313" key="5">
    <source>
        <dbReference type="Proteomes" id="UP000321424"/>
    </source>
</evidence>
<dbReference type="SUPFAM" id="SSF82607">
    <property type="entry name" value="YbaB-like"/>
    <property type="match status" value="1"/>
</dbReference>
<evidence type="ECO:0000256" key="2">
    <source>
        <dbReference type="HAMAP-Rule" id="MF_00274"/>
    </source>
</evidence>
<dbReference type="AlphaFoldDB" id="A0A511MF94"/>
<comment type="subunit">
    <text evidence="2">Homodimer.</text>
</comment>